<proteinExistence type="predicted"/>
<dbReference type="EMBL" id="AP024222">
    <property type="protein sequence ID" value="BCO05525.1"/>
    <property type="molecule type" value="Genomic_DNA"/>
</dbReference>
<accession>A0AAD1JXJ6</accession>
<protein>
    <submittedName>
        <fullName evidence="2">Endonuclease</fullName>
    </submittedName>
</protein>
<reference evidence="2 3" key="1">
    <citation type="submission" date="2020-12" db="EMBL/GenBank/DDBJ databases">
        <title>Complete genome sequence of lactococcus lactis subsp. cremoris strain EPSC and strain G3-2.</title>
        <authorList>
            <person name="Kita K."/>
            <person name="Ishikawa S."/>
        </authorList>
    </citation>
    <scope>NUCLEOTIDE SEQUENCE [LARGE SCALE GENOMIC DNA]</scope>
    <source>
        <strain evidence="2 3">EPSC</strain>
    </source>
</reference>
<keyword evidence="1" id="KW-1133">Transmembrane helix</keyword>
<dbReference type="Proteomes" id="UP000595253">
    <property type="component" value="Chromosome"/>
</dbReference>
<dbReference type="AlphaFoldDB" id="A0AAD1JXJ6"/>
<keyword evidence="1" id="KW-0812">Transmembrane</keyword>
<keyword evidence="1" id="KW-0472">Membrane</keyword>
<sequence length="364" mass="41629">MSVNFLKYLVNNMKNCLKLIGKIIVSIILVFAVIIGSYVIYVYAQYHRLPNDIKQSIKNPQTQQVELGKTYKMMTFNIGYGSYPPSFNFFMDGGDDVHAYSKSAVKSAIQEDIRLIKKENPDFGNIQEIDWQGDRSQQVNEPQLVRAGLPDYSSVLTQNYDSAYLFYPVTKPIGKAKSGIMTYSKYEIENSTRYKLPIETNFNKFFDLDRAFSVSLLPIKNSDKKFVIFNTHLSAFITDQKIQKQQLVTLFDAMKKYVNKGDYVICGADYNHALAGKAHPELTWMKEFPTENLTKGMRVVAPTNAPTVRSLDFAYHQKNPKNTFGIIDGFLISNNIKDLKIQTIDNQFKSSDHQPVLMDFSLEK</sequence>
<evidence type="ECO:0000256" key="1">
    <source>
        <dbReference type="SAM" id="Phobius"/>
    </source>
</evidence>
<keyword evidence="2" id="KW-0378">Hydrolase</keyword>
<name>A0AAD1JXJ6_LACLC</name>
<evidence type="ECO:0000313" key="2">
    <source>
        <dbReference type="EMBL" id="BCO05525.1"/>
    </source>
</evidence>
<dbReference type="GO" id="GO:0004519">
    <property type="term" value="F:endonuclease activity"/>
    <property type="evidence" value="ECO:0007669"/>
    <property type="project" value="UniProtKB-KW"/>
</dbReference>
<dbReference type="InterPro" id="IPR036691">
    <property type="entry name" value="Endo/exonu/phosph_ase_sf"/>
</dbReference>
<dbReference type="SUPFAM" id="SSF56219">
    <property type="entry name" value="DNase I-like"/>
    <property type="match status" value="1"/>
</dbReference>
<gene>
    <name evidence="2" type="primary">yjhA</name>
    <name evidence="2" type="ORF">LLC_07650</name>
</gene>
<evidence type="ECO:0000313" key="3">
    <source>
        <dbReference type="Proteomes" id="UP000595253"/>
    </source>
</evidence>
<dbReference type="Gene3D" id="3.60.10.10">
    <property type="entry name" value="Endonuclease/exonuclease/phosphatase"/>
    <property type="match status" value="1"/>
</dbReference>
<organism evidence="2 3">
    <name type="scientific">Lactococcus lactis subsp. cremoris</name>
    <name type="common">Streptococcus cremoris</name>
    <dbReference type="NCBI Taxonomy" id="1359"/>
    <lineage>
        <taxon>Bacteria</taxon>
        <taxon>Bacillati</taxon>
        <taxon>Bacillota</taxon>
        <taxon>Bacilli</taxon>
        <taxon>Lactobacillales</taxon>
        <taxon>Streptococcaceae</taxon>
        <taxon>Lactococcus</taxon>
    </lineage>
</organism>
<keyword evidence="2" id="KW-0255">Endonuclease</keyword>
<keyword evidence="2" id="KW-0540">Nuclease</keyword>
<feature type="transmembrane region" description="Helical" evidence="1">
    <location>
        <begin position="20"/>
        <end position="44"/>
    </location>
</feature>